<proteinExistence type="predicted"/>
<gene>
    <name evidence="1" type="ORF">NUW54_g10286</name>
</gene>
<dbReference type="Proteomes" id="UP001144978">
    <property type="component" value="Unassembled WGS sequence"/>
</dbReference>
<evidence type="ECO:0000313" key="2">
    <source>
        <dbReference type="Proteomes" id="UP001144978"/>
    </source>
</evidence>
<accession>A0ACC1P0W6</accession>
<dbReference type="EMBL" id="JANSHE010003670">
    <property type="protein sequence ID" value="KAJ2985043.1"/>
    <property type="molecule type" value="Genomic_DNA"/>
</dbReference>
<name>A0ACC1P0W6_9APHY</name>
<protein>
    <submittedName>
        <fullName evidence="1">Uncharacterized protein</fullName>
    </submittedName>
</protein>
<keyword evidence="2" id="KW-1185">Reference proteome</keyword>
<sequence length="174" mass="18953">MAAKKVLMLHGYAQNATIFSKRLGALRKTCGKDIDFGSAVACLLSVHTTLTPDCLTVFVDAPHVLTPADLAPASPRLRLRLPLPSPHRIASLSPPSRPFPARPAFLRIPFLLSSGSLGRVIRALSAQAQPPTVRSQGPPHPTQRSLRVSERAVRPASVQARILYRYSARRSPER</sequence>
<evidence type="ECO:0000313" key="1">
    <source>
        <dbReference type="EMBL" id="KAJ2985043.1"/>
    </source>
</evidence>
<reference evidence="1" key="1">
    <citation type="submission" date="2022-08" db="EMBL/GenBank/DDBJ databases">
        <title>Genome Sequence of Pycnoporus sanguineus.</title>
        <authorList>
            <person name="Buettner E."/>
        </authorList>
    </citation>
    <scope>NUCLEOTIDE SEQUENCE</scope>
    <source>
        <strain evidence="1">CG-C14</strain>
    </source>
</reference>
<comment type="caution">
    <text evidence="1">The sequence shown here is derived from an EMBL/GenBank/DDBJ whole genome shotgun (WGS) entry which is preliminary data.</text>
</comment>
<organism evidence="1 2">
    <name type="scientific">Trametes sanguinea</name>
    <dbReference type="NCBI Taxonomy" id="158606"/>
    <lineage>
        <taxon>Eukaryota</taxon>
        <taxon>Fungi</taxon>
        <taxon>Dikarya</taxon>
        <taxon>Basidiomycota</taxon>
        <taxon>Agaricomycotina</taxon>
        <taxon>Agaricomycetes</taxon>
        <taxon>Polyporales</taxon>
        <taxon>Polyporaceae</taxon>
        <taxon>Trametes</taxon>
    </lineage>
</organism>